<keyword evidence="7" id="KW-1185">Reference proteome</keyword>
<proteinExistence type="predicted"/>
<dbReference type="GO" id="GO:0016887">
    <property type="term" value="F:ATP hydrolysis activity"/>
    <property type="evidence" value="ECO:0007669"/>
    <property type="project" value="InterPro"/>
</dbReference>
<dbReference type="SUPFAM" id="SSF52540">
    <property type="entry name" value="P-loop containing nucleoside triphosphate hydrolases"/>
    <property type="match status" value="1"/>
</dbReference>
<dbReference type="Pfam" id="PF08402">
    <property type="entry name" value="TOBE_2"/>
    <property type="match status" value="1"/>
</dbReference>
<dbReference type="InterPro" id="IPR050093">
    <property type="entry name" value="ABC_SmlMolc_Importer"/>
</dbReference>
<evidence type="ECO:0000259" key="5">
    <source>
        <dbReference type="PROSITE" id="PS50893"/>
    </source>
</evidence>
<dbReference type="PROSITE" id="PS00211">
    <property type="entry name" value="ABC_TRANSPORTER_1"/>
    <property type="match status" value="1"/>
</dbReference>
<dbReference type="InterPro" id="IPR013611">
    <property type="entry name" value="Transp-assoc_OB_typ2"/>
</dbReference>
<dbReference type="Pfam" id="PF00005">
    <property type="entry name" value="ABC_tran"/>
    <property type="match status" value="1"/>
</dbReference>
<dbReference type="InterPro" id="IPR017871">
    <property type="entry name" value="ABC_transporter-like_CS"/>
</dbReference>
<feature type="domain" description="ABC transporter" evidence="5">
    <location>
        <begin position="10"/>
        <end position="240"/>
    </location>
</feature>
<evidence type="ECO:0000256" key="4">
    <source>
        <dbReference type="ARBA" id="ARBA00066388"/>
    </source>
</evidence>
<dbReference type="PANTHER" id="PTHR42781">
    <property type="entry name" value="SPERMIDINE/PUTRESCINE IMPORT ATP-BINDING PROTEIN POTA"/>
    <property type="match status" value="1"/>
</dbReference>
<dbReference type="PANTHER" id="PTHR42781:SF4">
    <property type="entry name" value="SPERMIDINE_PUTRESCINE IMPORT ATP-BINDING PROTEIN POTA"/>
    <property type="match status" value="1"/>
</dbReference>
<dbReference type="RefSeq" id="WP_154546017.1">
    <property type="nucleotide sequence ID" value="NZ_VUMY01000018.1"/>
</dbReference>
<keyword evidence="2" id="KW-0547">Nucleotide-binding</keyword>
<evidence type="ECO:0000313" key="6">
    <source>
        <dbReference type="EMBL" id="MST50396.1"/>
    </source>
</evidence>
<dbReference type="GO" id="GO:0043190">
    <property type="term" value="C:ATP-binding cassette (ABC) transporter complex"/>
    <property type="evidence" value="ECO:0007669"/>
    <property type="project" value="InterPro"/>
</dbReference>
<dbReference type="Proteomes" id="UP000442535">
    <property type="component" value="Unassembled WGS sequence"/>
</dbReference>
<keyword evidence="1" id="KW-0813">Transport</keyword>
<dbReference type="AlphaFoldDB" id="A0A7K0K4J8"/>
<dbReference type="SUPFAM" id="SSF50331">
    <property type="entry name" value="MOP-like"/>
    <property type="match status" value="1"/>
</dbReference>
<dbReference type="Gene3D" id="3.40.50.300">
    <property type="entry name" value="P-loop containing nucleotide triphosphate hydrolases"/>
    <property type="match status" value="1"/>
</dbReference>
<protein>
    <recommendedName>
        <fullName evidence="4">ABC-type quaternary amine transporter</fullName>
        <ecNumber evidence="4">7.6.2.9</ecNumber>
    </recommendedName>
</protein>
<reference evidence="6 7" key="1">
    <citation type="submission" date="2019-08" db="EMBL/GenBank/DDBJ databases">
        <title>In-depth cultivation of the pig gut microbiome towards novel bacterial diversity and tailored functional studies.</title>
        <authorList>
            <person name="Wylensek D."/>
            <person name="Hitch T.C.A."/>
            <person name="Clavel T."/>
        </authorList>
    </citation>
    <scope>NUCLEOTIDE SEQUENCE [LARGE SCALE GENOMIC DNA]</scope>
    <source>
        <strain evidence="6 7">RF-GAM-744-WT-7</strain>
    </source>
</reference>
<dbReference type="Gene3D" id="2.40.50.100">
    <property type="match status" value="1"/>
</dbReference>
<dbReference type="InterPro" id="IPR027417">
    <property type="entry name" value="P-loop_NTPase"/>
</dbReference>
<sequence>MENENVGAEVKLIDLNKKYGETKALDHLSCEFHRGEMIVLLGPSGCGKTTALRALTGLMQVDSGQIIVNGRDITMMNPAKRNMAMVFQQYSLFPNMTVQENVEFGLRVRKMPVEQRTRKAREALEMVGLADQASKYTHQMSGGQQQRVALARALVLRPEVLALDEPLSALDAKVRVQLREEIRRLQQQTGSTALFVTHDQEEALAVADRIGVMKDGKLQQLAEPWRIYNEPANEFVATFIGESSRIPAVIRDGVALVGDQQVPVLGTSSKRSNGKATILVRPEAVQLQLAVEETRNAENCGTVKEIQFLGSTAKIQVEMVSGTALTAQINPSEAMVLVPGQRVSIQIEPKAVLAVARDENPARANPIKIVKKGSALAPAAV</sequence>
<evidence type="ECO:0000256" key="3">
    <source>
        <dbReference type="ARBA" id="ARBA00022840"/>
    </source>
</evidence>
<dbReference type="InterPro" id="IPR008995">
    <property type="entry name" value="Mo/tungstate-bd_C_term_dom"/>
</dbReference>
<dbReference type="EMBL" id="VUMY01000018">
    <property type="protein sequence ID" value="MST50396.1"/>
    <property type="molecule type" value="Genomic_DNA"/>
</dbReference>
<dbReference type="InterPro" id="IPR003593">
    <property type="entry name" value="AAA+_ATPase"/>
</dbReference>
<dbReference type="PROSITE" id="PS50893">
    <property type="entry name" value="ABC_TRANSPORTER_2"/>
    <property type="match status" value="1"/>
</dbReference>
<comment type="caution">
    <text evidence="6">The sequence shown here is derived from an EMBL/GenBank/DDBJ whole genome shotgun (WGS) entry which is preliminary data.</text>
</comment>
<dbReference type="InterPro" id="IPR003439">
    <property type="entry name" value="ABC_transporter-like_ATP-bd"/>
</dbReference>
<organism evidence="6 7">
    <name type="scientific">Mobiluncus porci</name>
    <dbReference type="NCBI Taxonomy" id="2652278"/>
    <lineage>
        <taxon>Bacteria</taxon>
        <taxon>Bacillati</taxon>
        <taxon>Actinomycetota</taxon>
        <taxon>Actinomycetes</taxon>
        <taxon>Actinomycetales</taxon>
        <taxon>Actinomycetaceae</taxon>
        <taxon>Mobiluncus</taxon>
    </lineage>
</organism>
<dbReference type="FunFam" id="3.40.50.300:FF:000425">
    <property type="entry name" value="Probable ABC transporter, ATP-binding subunit"/>
    <property type="match status" value="1"/>
</dbReference>
<evidence type="ECO:0000256" key="2">
    <source>
        <dbReference type="ARBA" id="ARBA00022741"/>
    </source>
</evidence>
<dbReference type="EC" id="7.6.2.9" evidence="4"/>
<keyword evidence="3 6" id="KW-0067">ATP-binding</keyword>
<dbReference type="GO" id="GO:0015418">
    <property type="term" value="F:ABC-type quaternary ammonium compound transporting activity"/>
    <property type="evidence" value="ECO:0007669"/>
    <property type="project" value="UniProtKB-EC"/>
</dbReference>
<dbReference type="SMART" id="SM00382">
    <property type="entry name" value="AAA"/>
    <property type="match status" value="1"/>
</dbReference>
<evidence type="ECO:0000256" key="1">
    <source>
        <dbReference type="ARBA" id="ARBA00022448"/>
    </source>
</evidence>
<dbReference type="GO" id="GO:0005524">
    <property type="term" value="F:ATP binding"/>
    <property type="evidence" value="ECO:0007669"/>
    <property type="project" value="UniProtKB-KW"/>
</dbReference>
<evidence type="ECO:0000313" key="7">
    <source>
        <dbReference type="Proteomes" id="UP000442535"/>
    </source>
</evidence>
<gene>
    <name evidence="6" type="ORF">FYJ63_09200</name>
</gene>
<name>A0A7K0K4J8_9ACTO</name>
<accession>A0A7K0K4J8</accession>